<keyword evidence="3" id="KW-0479">Metal-binding</keyword>
<keyword evidence="9" id="KW-1185">Reference proteome</keyword>
<accession>A0A037ZLU4</accession>
<dbReference type="STRING" id="1454373.ACMU_08475"/>
<reference evidence="8 9" key="1">
    <citation type="submission" date="2014-03" db="EMBL/GenBank/DDBJ databases">
        <title>Draft Genome Sequence of Actibacterium mucosum KCTC 23349, a Marine Alphaproteobacterium with Complex Ionic Requirements Isolated from Mediterranean Seawater at Malvarrosa Beach, Valencia, Spain.</title>
        <authorList>
            <person name="Arahal D.R."/>
            <person name="Shao Z."/>
            <person name="Lai Q."/>
            <person name="Pujalte M.J."/>
        </authorList>
    </citation>
    <scope>NUCLEOTIDE SEQUENCE [LARGE SCALE GENOMIC DNA]</scope>
    <source>
        <strain evidence="8 9">KCTC 23349</strain>
    </source>
</reference>
<comment type="caution">
    <text evidence="8">The sequence shown here is derived from an EMBL/GenBank/DDBJ whole genome shotgun (WGS) entry which is preliminary data.</text>
</comment>
<evidence type="ECO:0000256" key="2">
    <source>
        <dbReference type="ARBA" id="ARBA00007825"/>
    </source>
</evidence>
<dbReference type="AlphaFoldDB" id="A0A037ZLU4"/>
<dbReference type="RefSeq" id="WP_035257753.1">
    <property type="nucleotide sequence ID" value="NZ_JFKE01000003.1"/>
</dbReference>
<organism evidence="8 9">
    <name type="scientific">Actibacterium mucosum KCTC 23349</name>
    <dbReference type="NCBI Taxonomy" id="1454373"/>
    <lineage>
        <taxon>Bacteria</taxon>
        <taxon>Pseudomonadati</taxon>
        <taxon>Pseudomonadota</taxon>
        <taxon>Alphaproteobacteria</taxon>
        <taxon>Rhodobacterales</taxon>
        <taxon>Roseobacteraceae</taxon>
        <taxon>Actibacterium</taxon>
    </lineage>
</organism>
<dbReference type="EMBL" id="JFKE01000003">
    <property type="protein sequence ID" value="KAJ55801.1"/>
    <property type="molecule type" value="Genomic_DNA"/>
</dbReference>
<evidence type="ECO:0000313" key="8">
    <source>
        <dbReference type="EMBL" id="KAJ55801.1"/>
    </source>
</evidence>
<keyword evidence="6" id="KW-0408">Iron</keyword>
<dbReference type="InterPro" id="IPR050770">
    <property type="entry name" value="Intradiol_RC_Dioxygenase"/>
</dbReference>
<protein>
    <recommendedName>
        <fullName evidence="7">Intradiol ring-cleavage dioxygenases domain-containing protein</fullName>
    </recommendedName>
</protein>
<dbReference type="Proteomes" id="UP000026249">
    <property type="component" value="Unassembled WGS sequence"/>
</dbReference>
<keyword evidence="4" id="KW-0223">Dioxygenase</keyword>
<evidence type="ECO:0000256" key="4">
    <source>
        <dbReference type="ARBA" id="ARBA00022964"/>
    </source>
</evidence>
<dbReference type="Pfam" id="PF00775">
    <property type="entry name" value="Dioxygenase_C"/>
    <property type="match status" value="1"/>
</dbReference>
<dbReference type="Gene3D" id="6.10.10.40">
    <property type="entry name" value="Catechol 1,2-dioxygenase multimerisation domain-like"/>
    <property type="match status" value="1"/>
</dbReference>
<feature type="domain" description="Intradiol ring-cleavage dioxygenases" evidence="7">
    <location>
        <begin position="105"/>
        <end position="133"/>
    </location>
</feature>
<proteinExistence type="inferred from homology"/>
<dbReference type="PANTHER" id="PTHR33711">
    <property type="entry name" value="DIOXYGENASE, PUTATIVE (AFU_ORTHOLOGUE AFUA_2G02910)-RELATED"/>
    <property type="match status" value="1"/>
</dbReference>
<dbReference type="InterPro" id="IPR007535">
    <property type="entry name" value="Catechol_dOase_N"/>
</dbReference>
<dbReference type="PROSITE" id="PS00083">
    <property type="entry name" value="INTRADIOL_DIOXYGENAS"/>
    <property type="match status" value="1"/>
</dbReference>
<dbReference type="GO" id="GO:0018576">
    <property type="term" value="F:catechol 1,2-dioxygenase activity"/>
    <property type="evidence" value="ECO:0007669"/>
    <property type="project" value="InterPro"/>
</dbReference>
<dbReference type="GO" id="GO:0009712">
    <property type="term" value="P:catechol-containing compound metabolic process"/>
    <property type="evidence" value="ECO:0007669"/>
    <property type="project" value="InterPro"/>
</dbReference>
<dbReference type="SUPFAM" id="SSF49482">
    <property type="entry name" value="Aromatic compound dioxygenase"/>
    <property type="match status" value="1"/>
</dbReference>
<evidence type="ECO:0000256" key="3">
    <source>
        <dbReference type="ARBA" id="ARBA00022723"/>
    </source>
</evidence>
<name>A0A037ZLU4_9RHOB</name>
<dbReference type="InterPro" id="IPR015889">
    <property type="entry name" value="Intradiol_dOase_core"/>
</dbReference>
<dbReference type="Gene3D" id="2.60.130.10">
    <property type="entry name" value="Aromatic compound dioxygenase"/>
    <property type="match status" value="1"/>
</dbReference>
<keyword evidence="5" id="KW-0560">Oxidoreductase</keyword>
<evidence type="ECO:0000256" key="1">
    <source>
        <dbReference type="ARBA" id="ARBA00001965"/>
    </source>
</evidence>
<evidence type="ECO:0000256" key="6">
    <source>
        <dbReference type="ARBA" id="ARBA00023004"/>
    </source>
</evidence>
<dbReference type="InterPro" id="IPR043029">
    <property type="entry name" value="1_2-CTD_multi_dom"/>
</dbReference>
<dbReference type="Pfam" id="PF04444">
    <property type="entry name" value="Dioxygenase_N"/>
    <property type="match status" value="1"/>
</dbReference>
<dbReference type="PANTHER" id="PTHR33711:SF7">
    <property type="entry name" value="INTRADIOL RING-CLEAVAGE DIOXYGENASES DOMAIN-CONTAINING PROTEIN-RELATED"/>
    <property type="match status" value="1"/>
</dbReference>
<sequence length="257" mass="28369">MSARVQQVVPDLVEAIRDVMKKHDVTFQDYGAAMQFLINVQETGELPVLVDAFFNATVVDIENATRKGTKADIQGPYYLGADAYNVVTDKLPHRPEDAGAPDMIIRGRITDLDGNPIAGATLDMWHSTPDGLYSGIHDNIDPKFYRGRVITGADGSYSVSSKLPVPYQIPNSGPTGLLLEKYLERHSWRPAHIHFWARADGQRDVVNQAYFEGGDWVGDDCCDTDHLDLVVPELIENGVRVMEVNFALEPAVAMAAE</sequence>
<comment type="cofactor">
    <cofactor evidence="1">
        <name>Fe(3+)</name>
        <dbReference type="ChEBI" id="CHEBI:29034"/>
    </cofactor>
</comment>
<dbReference type="InterPro" id="IPR000627">
    <property type="entry name" value="Intradiol_dOase_C"/>
</dbReference>
<evidence type="ECO:0000313" key="9">
    <source>
        <dbReference type="Proteomes" id="UP000026249"/>
    </source>
</evidence>
<evidence type="ECO:0000256" key="5">
    <source>
        <dbReference type="ARBA" id="ARBA00023002"/>
    </source>
</evidence>
<evidence type="ECO:0000259" key="7">
    <source>
        <dbReference type="PROSITE" id="PS00083"/>
    </source>
</evidence>
<comment type="similarity">
    <text evidence="2">Belongs to the intradiol ring-cleavage dioxygenase family.</text>
</comment>
<dbReference type="GO" id="GO:0008199">
    <property type="term" value="F:ferric iron binding"/>
    <property type="evidence" value="ECO:0007669"/>
    <property type="project" value="InterPro"/>
</dbReference>
<gene>
    <name evidence="8" type="ORF">ACMU_08475</name>
</gene>